<evidence type="ECO:0000313" key="2">
    <source>
        <dbReference type="EMBL" id="PJE79342.1"/>
    </source>
</evidence>
<dbReference type="InterPro" id="IPR012337">
    <property type="entry name" value="RNaseH-like_sf"/>
</dbReference>
<organism evidence="2">
    <name type="scientific">invertebrate metagenome</name>
    <dbReference type="NCBI Taxonomy" id="1711999"/>
    <lineage>
        <taxon>unclassified sequences</taxon>
        <taxon>metagenomes</taxon>
        <taxon>organismal metagenomes</taxon>
    </lineage>
</organism>
<accession>A0A2H9T7Y7</accession>
<dbReference type="GO" id="GO:0003676">
    <property type="term" value="F:nucleic acid binding"/>
    <property type="evidence" value="ECO:0007669"/>
    <property type="project" value="InterPro"/>
</dbReference>
<dbReference type="Pfam" id="PF00665">
    <property type="entry name" value="rve"/>
    <property type="match status" value="1"/>
</dbReference>
<dbReference type="Gene3D" id="3.30.420.10">
    <property type="entry name" value="Ribonuclease H-like superfamily/Ribonuclease H"/>
    <property type="match status" value="1"/>
</dbReference>
<proteinExistence type="predicted"/>
<dbReference type="PROSITE" id="PS50994">
    <property type="entry name" value="INTEGRASE"/>
    <property type="match status" value="1"/>
</dbReference>
<reference evidence="2" key="1">
    <citation type="journal article" date="2017" name="Appl. Environ. Microbiol.">
        <title>Molecular characterization of an Endozoicomonas-like organism causing infection in king scallop Pecten maximus L.</title>
        <authorList>
            <person name="Cano I."/>
            <person name="van Aerle R."/>
            <person name="Ross S."/>
            <person name="Verner-Jeffreys D.W."/>
            <person name="Paley R.K."/>
            <person name="Rimmer G."/>
            <person name="Ryder D."/>
            <person name="Hooper P."/>
            <person name="Stone D."/>
            <person name="Feist S.W."/>
        </authorList>
    </citation>
    <scope>NUCLEOTIDE SEQUENCE</scope>
</reference>
<dbReference type="Pfam" id="PF13276">
    <property type="entry name" value="HTH_21"/>
    <property type="match status" value="1"/>
</dbReference>
<protein>
    <recommendedName>
        <fullName evidence="1">Integrase catalytic domain-containing protein</fullName>
    </recommendedName>
</protein>
<evidence type="ECO:0000259" key="1">
    <source>
        <dbReference type="PROSITE" id="PS50994"/>
    </source>
</evidence>
<dbReference type="AlphaFoldDB" id="A0A2H9T7Y7"/>
<dbReference type="NCBIfam" id="NF033516">
    <property type="entry name" value="transpos_IS3"/>
    <property type="match status" value="1"/>
</dbReference>
<dbReference type="InterPro" id="IPR048020">
    <property type="entry name" value="Transpos_IS3"/>
</dbReference>
<dbReference type="PANTHER" id="PTHR46889">
    <property type="entry name" value="TRANSPOSASE INSF FOR INSERTION SEQUENCE IS3B-RELATED"/>
    <property type="match status" value="1"/>
</dbReference>
<gene>
    <name evidence="2" type="ORF">CI610_01694</name>
</gene>
<dbReference type="PANTHER" id="PTHR46889:SF4">
    <property type="entry name" value="TRANSPOSASE INSO FOR INSERTION SEQUENCE ELEMENT IS911B-RELATED"/>
    <property type="match status" value="1"/>
</dbReference>
<dbReference type="InterPro" id="IPR050900">
    <property type="entry name" value="Transposase_IS3/IS150/IS904"/>
</dbReference>
<dbReference type="SUPFAM" id="SSF53098">
    <property type="entry name" value="Ribonuclease H-like"/>
    <property type="match status" value="1"/>
</dbReference>
<dbReference type="InterPro" id="IPR001584">
    <property type="entry name" value="Integrase_cat-core"/>
</dbReference>
<dbReference type="Pfam" id="PF13333">
    <property type="entry name" value="rve_2"/>
    <property type="match status" value="1"/>
</dbReference>
<name>A0A2H9T7Y7_9ZZZZ</name>
<comment type="caution">
    <text evidence="2">The sequence shown here is derived from an EMBL/GenBank/DDBJ whole genome shotgun (WGS) entry which is preliminary data.</text>
</comment>
<dbReference type="EMBL" id="NSIT01000076">
    <property type="protein sequence ID" value="PJE79342.1"/>
    <property type="molecule type" value="Genomic_DNA"/>
</dbReference>
<feature type="domain" description="Integrase catalytic" evidence="1">
    <location>
        <begin position="82"/>
        <end position="231"/>
    </location>
</feature>
<dbReference type="GO" id="GO:0015074">
    <property type="term" value="P:DNA integration"/>
    <property type="evidence" value="ECO:0007669"/>
    <property type="project" value="InterPro"/>
</dbReference>
<dbReference type="InterPro" id="IPR036397">
    <property type="entry name" value="RNaseH_sf"/>
</dbReference>
<dbReference type="InterPro" id="IPR025948">
    <property type="entry name" value="HTH-like_dom"/>
</dbReference>
<sequence length="231" mass="27462">MPSKRAQYDQFLKGRIETLFKQKREVYGSPRIHQALRRQSIYVAGKRVERLMRELGLRGRVTRVYRRIPSIHRFFESIKNMRKDLPKPIRINQHWAADLTYIKVKGQWIYLAVVLDLYSRRIVGWSMNKRRTVELTKASIMMALRKKQPTRGLVFHADRGIEYRAHAIQSIHERYGIIPSMNRPGQCTDNAEMESFFHSLKAELIKGVRFYNELHLRDTVAGYIQHFYNKT</sequence>